<dbReference type="RefSeq" id="XP_048131270.1">
    <property type="nucleotide sequence ID" value="XM_048275313.1"/>
</dbReference>
<gene>
    <name evidence="2" type="primary">LOC125313948</name>
</gene>
<dbReference type="Proteomes" id="UP000827889">
    <property type="component" value="Chromosome 2"/>
</dbReference>
<proteinExistence type="predicted"/>
<accession>A0ABM3H3T1</accession>
<organism evidence="1 2">
    <name type="scientific">Rhodamnia argentea</name>
    <dbReference type="NCBI Taxonomy" id="178133"/>
    <lineage>
        <taxon>Eukaryota</taxon>
        <taxon>Viridiplantae</taxon>
        <taxon>Streptophyta</taxon>
        <taxon>Embryophyta</taxon>
        <taxon>Tracheophyta</taxon>
        <taxon>Spermatophyta</taxon>
        <taxon>Magnoliopsida</taxon>
        <taxon>eudicotyledons</taxon>
        <taxon>Gunneridae</taxon>
        <taxon>Pentapetalae</taxon>
        <taxon>rosids</taxon>
        <taxon>malvids</taxon>
        <taxon>Myrtales</taxon>
        <taxon>Myrtaceae</taxon>
        <taxon>Myrtoideae</taxon>
        <taxon>Myrteae</taxon>
        <taxon>Australasian group</taxon>
        <taxon>Rhodamnia</taxon>
    </lineage>
</organism>
<sequence>MDVIRKKQGTKEIVALKLGGQSQVCNISSEDISRLVNLRFLELDGGNFVGDFQNLLLELKWLSWQNCPSEFQATNFSPNYLVVLKISESDITNDWGGWSQIMVKSSASREL</sequence>
<name>A0ABM3H3T1_9MYRT</name>
<keyword evidence="1" id="KW-1185">Reference proteome</keyword>
<reference evidence="2" key="2">
    <citation type="submission" date="2025-08" db="UniProtKB">
        <authorList>
            <consortium name="RefSeq"/>
        </authorList>
    </citation>
    <scope>IDENTIFICATION</scope>
    <source>
        <tissue evidence="2">Leaf</tissue>
    </source>
</reference>
<reference evidence="1" key="1">
    <citation type="submission" date="2025-05" db="UniProtKB">
        <authorList>
            <consortium name="RefSeq"/>
        </authorList>
    </citation>
    <scope>NUCLEOTIDE SEQUENCE [LARGE SCALE GENOMIC DNA]</scope>
</reference>
<protein>
    <submittedName>
        <fullName evidence="2">Disease resistance protein L6-like</fullName>
    </submittedName>
</protein>
<evidence type="ECO:0000313" key="1">
    <source>
        <dbReference type="Proteomes" id="UP000827889"/>
    </source>
</evidence>
<evidence type="ECO:0000313" key="2">
    <source>
        <dbReference type="RefSeq" id="XP_048131270.1"/>
    </source>
</evidence>
<dbReference type="GeneID" id="125313948"/>